<name>A0ABV8Q125_9MICO</name>
<keyword evidence="2" id="KW-1185">Reference proteome</keyword>
<comment type="caution">
    <text evidence="1">The sequence shown here is derived from an EMBL/GenBank/DDBJ whole genome shotgun (WGS) entry which is preliminary data.</text>
</comment>
<proteinExistence type="predicted"/>
<dbReference type="Proteomes" id="UP001595900">
    <property type="component" value="Unassembled WGS sequence"/>
</dbReference>
<dbReference type="EMBL" id="JBHSCN010000002">
    <property type="protein sequence ID" value="MFC4241966.1"/>
    <property type="molecule type" value="Genomic_DNA"/>
</dbReference>
<reference evidence="2" key="1">
    <citation type="journal article" date="2019" name="Int. J. Syst. Evol. Microbiol.">
        <title>The Global Catalogue of Microorganisms (GCM) 10K type strain sequencing project: providing services to taxonomists for standard genome sequencing and annotation.</title>
        <authorList>
            <consortium name="The Broad Institute Genomics Platform"/>
            <consortium name="The Broad Institute Genome Sequencing Center for Infectious Disease"/>
            <person name="Wu L."/>
            <person name="Ma J."/>
        </authorList>
    </citation>
    <scope>NUCLEOTIDE SEQUENCE [LARGE SCALE GENOMIC DNA]</scope>
    <source>
        <strain evidence="2">CGMCC 1.10363</strain>
    </source>
</reference>
<evidence type="ECO:0000313" key="1">
    <source>
        <dbReference type="EMBL" id="MFC4241966.1"/>
    </source>
</evidence>
<evidence type="ECO:0000313" key="2">
    <source>
        <dbReference type="Proteomes" id="UP001595900"/>
    </source>
</evidence>
<dbReference type="InterPro" id="IPR029058">
    <property type="entry name" value="AB_hydrolase_fold"/>
</dbReference>
<dbReference type="InterPro" id="IPR022267">
    <property type="entry name" value="Asp2"/>
</dbReference>
<dbReference type="Pfam" id="PF16929">
    <property type="entry name" value="Asp2"/>
    <property type="match status" value="1"/>
</dbReference>
<dbReference type="SUPFAM" id="SSF53474">
    <property type="entry name" value="alpha/beta-Hydrolases"/>
    <property type="match status" value="1"/>
</dbReference>
<organism evidence="1 2">
    <name type="scientific">Gryllotalpicola reticulitermitis</name>
    <dbReference type="NCBI Taxonomy" id="1184153"/>
    <lineage>
        <taxon>Bacteria</taxon>
        <taxon>Bacillati</taxon>
        <taxon>Actinomycetota</taxon>
        <taxon>Actinomycetes</taxon>
        <taxon>Micrococcales</taxon>
        <taxon>Microbacteriaceae</taxon>
        <taxon>Gryllotalpicola</taxon>
    </lineage>
</organism>
<dbReference type="RefSeq" id="WP_390226737.1">
    <property type="nucleotide sequence ID" value="NZ_JBHSCN010000002.1"/>
</dbReference>
<accession>A0ABV8Q125</accession>
<dbReference type="Gene3D" id="3.40.50.1820">
    <property type="entry name" value="alpha/beta hydrolase"/>
    <property type="match status" value="1"/>
</dbReference>
<sequence>MRVLQIGRDDWSTSSHMPADVDWVFVDVENESGFDAALIGPVAVTIVDAVCDLGKLLAVDTLISPYTLIVARALMTDFDASYEQFFARKVAVYDDAGDRQALIDGLPGKYFERQFGQRLELQKSLFSPFHKSAAWYEGSSYFVTEIDIDSDGDFRQLMMWKENILYENRRPLELWPEYVKDDGCEIELVVQLIQSGTSDVIAYHRRYSEEELAEPIVFAHPTSGYLSCSIFARGKGQVKVGPIHYRHSRLGAGEFLPGGKRLVDSRREELFYFFHPGDLTPPLNIYFAGYRPAEGFEGYFMMSGLGHPFLLITDPRLEGGRFYLGSDELEGQLRQVIRELIDALGFHEEDVIFSGLSMGSFGALYYGSQFKALAIIAGKPMIDLGYVAARGRLVRPKDFLTIFDIVNFWNRADAPSVDSFTRGLVERWNGDPGFGDTKILMSYMEQDDYDDRAYYTLLNSQTGKPTTVIARGYQGRHNDDSASIVTWFVNQYRRVIDEYASAQ</sequence>
<dbReference type="NCBIfam" id="TIGR03712">
    <property type="entry name" value="acc_sec_asp2"/>
    <property type="match status" value="1"/>
</dbReference>
<protein>
    <submittedName>
        <fullName evidence="1">Accessory Sec system protein Asp2</fullName>
    </submittedName>
</protein>
<gene>
    <name evidence="1" type="primary">asp2</name>
    <name evidence="1" type="ORF">ACFOYW_01160</name>
</gene>